<dbReference type="PANTHER" id="PTHR32060:SF30">
    <property type="entry name" value="CARBOXY-TERMINAL PROCESSING PROTEASE CTPA"/>
    <property type="match status" value="1"/>
</dbReference>
<dbReference type="SUPFAM" id="SSF52096">
    <property type="entry name" value="ClpP/crotonase"/>
    <property type="match status" value="1"/>
</dbReference>
<dbReference type="EC" id="3.4.-.-" evidence="3"/>
<comment type="caution">
    <text evidence="3">The sequence shown here is derived from an EMBL/GenBank/DDBJ whole genome shotgun (WGS) entry which is preliminary data.</text>
</comment>
<feature type="domain" description="Tail specific protease" evidence="2">
    <location>
        <begin position="278"/>
        <end position="468"/>
    </location>
</feature>
<organism evidence="3 4">
    <name type="scientific">Pedobacter alpinus</name>
    <dbReference type="NCBI Taxonomy" id="1590643"/>
    <lineage>
        <taxon>Bacteria</taxon>
        <taxon>Pseudomonadati</taxon>
        <taxon>Bacteroidota</taxon>
        <taxon>Sphingobacteriia</taxon>
        <taxon>Sphingobacteriales</taxon>
        <taxon>Sphingobacteriaceae</taxon>
        <taxon>Pedobacter</taxon>
    </lineage>
</organism>
<dbReference type="Pfam" id="PF03572">
    <property type="entry name" value="Peptidase_S41"/>
    <property type="match status" value="1"/>
</dbReference>
<keyword evidence="4" id="KW-1185">Reference proteome</keyword>
<feature type="signal peptide" evidence="1">
    <location>
        <begin position="1"/>
        <end position="19"/>
    </location>
</feature>
<protein>
    <submittedName>
        <fullName evidence="3">S41 family peptidase</fullName>
        <ecNumber evidence="3">3.4.-.-</ecNumber>
    </submittedName>
</protein>
<feature type="chain" id="PRO_5046559024" evidence="1">
    <location>
        <begin position="20"/>
        <end position="490"/>
    </location>
</feature>
<accession>A0ABW5TW40</accession>
<evidence type="ECO:0000313" key="4">
    <source>
        <dbReference type="Proteomes" id="UP001597546"/>
    </source>
</evidence>
<dbReference type="InterPro" id="IPR005151">
    <property type="entry name" value="Tail-specific_protease"/>
</dbReference>
<dbReference type="PANTHER" id="PTHR32060">
    <property type="entry name" value="TAIL-SPECIFIC PROTEASE"/>
    <property type="match status" value="1"/>
</dbReference>
<dbReference type="GO" id="GO:0016787">
    <property type="term" value="F:hydrolase activity"/>
    <property type="evidence" value="ECO:0007669"/>
    <property type="project" value="UniProtKB-KW"/>
</dbReference>
<dbReference type="Proteomes" id="UP001597546">
    <property type="component" value="Unassembled WGS sequence"/>
</dbReference>
<dbReference type="EMBL" id="JBHULV010000052">
    <property type="protein sequence ID" value="MFD2733333.1"/>
    <property type="molecule type" value="Genomic_DNA"/>
</dbReference>
<dbReference type="Gene3D" id="2.60.120.260">
    <property type="entry name" value="Galactose-binding domain-like"/>
    <property type="match status" value="1"/>
</dbReference>
<gene>
    <name evidence="3" type="ORF">ACFSSE_16605</name>
</gene>
<dbReference type="InterPro" id="IPR029045">
    <property type="entry name" value="ClpP/crotonase-like_dom_sf"/>
</dbReference>
<proteinExistence type="predicted"/>
<evidence type="ECO:0000259" key="2">
    <source>
        <dbReference type="Pfam" id="PF03572"/>
    </source>
</evidence>
<keyword evidence="1" id="KW-0732">Signal</keyword>
<sequence>MKTTLIIITFLITAFSAKSQILNPGFEQTTPQNKPLIWGIKPPANFSYTLDTVAKHSGINALKITGTQTSKTEFVPFSQIINISVNRLENIKLTAFIKTQALKGNAALWCQIWDRNDKQIGFQNSEMQDLFVNGDTDWKKYNLVLSVDTNAKKLLIGGYVSGDGTAWFDDFNLEQSAKSAEDASQMVSNYVKEFKTIVKTNSIYTDSLNWEQIDKDLQQLAKGLNTISEAKVLTDYIIKQLRKVGDNHSFVQSKTNADNYTRTNSNPLKPKAKLLGSKIGYIYVPGFASTNKTVSLQFTDTIQNLIKNLEHNNPIKNWVVDLRDNTGGNMYPMIAGLGPLIGDGTLGYFIKATVKEDIKNRWFYKNGATGTGKNSIILKLKNSYLLKHKAPNVAVLIGKKTSSSGEMTAMSFIGKPNLKTFGQATGGYTTGNRIFRLSNGTALVLATSLTADRNKKRYLSSIMPDVVVEKTKDDTDAELKAAENWLLNKD</sequence>
<reference evidence="4" key="1">
    <citation type="journal article" date="2019" name="Int. J. Syst. Evol. Microbiol.">
        <title>The Global Catalogue of Microorganisms (GCM) 10K type strain sequencing project: providing services to taxonomists for standard genome sequencing and annotation.</title>
        <authorList>
            <consortium name="The Broad Institute Genomics Platform"/>
            <consortium name="The Broad Institute Genome Sequencing Center for Infectious Disease"/>
            <person name="Wu L."/>
            <person name="Ma J."/>
        </authorList>
    </citation>
    <scope>NUCLEOTIDE SEQUENCE [LARGE SCALE GENOMIC DNA]</scope>
    <source>
        <strain evidence="4">KCTC 42456</strain>
    </source>
</reference>
<evidence type="ECO:0000313" key="3">
    <source>
        <dbReference type="EMBL" id="MFD2733333.1"/>
    </source>
</evidence>
<dbReference type="Gene3D" id="3.90.226.10">
    <property type="entry name" value="2-enoyl-CoA Hydratase, Chain A, domain 1"/>
    <property type="match status" value="1"/>
</dbReference>
<keyword evidence="3" id="KW-0378">Hydrolase</keyword>
<evidence type="ECO:0000256" key="1">
    <source>
        <dbReference type="SAM" id="SignalP"/>
    </source>
</evidence>
<dbReference type="RefSeq" id="WP_379046325.1">
    <property type="nucleotide sequence ID" value="NZ_JBHSKW010000058.1"/>
</dbReference>
<name>A0ABW5TW40_9SPHI</name>